<gene>
    <name evidence="2" type="ORF">H9625_10160</name>
</gene>
<name>A0ABR8Y9A3_9BACT</name>
<proteinExistence type="predicted"/>
<evidence type="ECO:0000313" key="3">
    <source>
        <dbReference type="Proteomes" id="UP000620874"/>
    </source>
</evidence>
<dbReference type="Proteomes" id="UP000620874">
    <property type="component" value="Unassembled WGS sequence"/>
</dbReference>
<keyword evidence="3" id="KW-1185">Reference proteome</keyword>
<evidence type="ECO:0000313" key="2">
    <source>
        <dbReference type="EMBL" id="MBD8040788.1"/>
    </source>
</evidence>
<keyword evidence="1" id="KW-0175">Coiled coil</keyword>
<dbReference type="RefSeq" id="WP_191764211.1">
    <property type="nucleotide sequence ID" value="NZ_JACSPP010000029.1"/>
</dbReference>
<sequence>MATNNLTLEMQREELIHELQRVDNIEVIEKVKRSLKRALAAVKRKEQEEESDHVTKEQFANDLYNAFVEMYRAERDGVKLKTAEELLNEL</sequence>
<comment type="caution">
    <text evidence="2">The sequence shown here is derived from an EMBL/GenBank/DDBJ whole genome shotgun (WGS) entry which is preliminary data.</text>
</comment>
<accession>A0ABR8Y9A3</accession>
<reference evidence="2 3" key="1">
    <citation type="submission" date="2020-08" db="EMBL/GenBank/DDBJ databases">
        <title>A Genomic Blueprint of the Chicken Gut Microbiome.</title>
        <authorList>
            <person name="Gilroy R."/>
            <person name="Ravi A."/>
            <person name="Getino M."/>
            <person name="Pursley I."/>
            <person name="Horton D.L."/>
            <person name="Alikhan N.-F."/>
            <person name="Baker D."/>
            <person name="Gharbi K."/>
            <person name="Hall N."/>
            <person name="Watson M."/>
            <person name="Adriaenssens E.M."/>
            <person name="Foster-Nyarko E."/>
            <person name="Jarju S."/>
            <person name="Secka A."/>
            <person name="Antonio M."/>
            <person name="Oren A."/>
            <person name="Chaudhuri R."/>
            <person name="La Ragione R.M."/>
            <person name="Hildebrand F."/>
            <person name="Pallen M.J."/>
        </authorList>
    </citation>
    <scope>NUCLEOTIDE SEQUENCE [LARGE SCALE GENOMIC DNA]</scope>
    <source>
        <strain evidence="2 3">Sa1CVN1</strain>
    </source>
</reference>
<organism evidence="2 3">
    <name type="scientific">Phocaeicola intestinalis</name>
    <dbReference type="NCBI Taxonomy" id="2762212"/>
    <lineage>
        <taxon>Bacteria</taxon>
        <taxon>Pseudomonadati</taxon>
        <taxon>Bacteroidota</taxon>
        <taxon>Bacteroidia</taxon>
        <taxon>Bacteroidales</taxon>
        <taxon>Bacteroidaceae</taxon>
        <taxon>Phocaeicola</taxon>
    </lineage>
</organism>
<dbReference type="EMBL" id="JACSPP010000029">
    <property type="protein sequence ID" value="MBD8040788.1"/>
    <property type="molecule type" value="Genomic_DNA"/>
</dbReference>
<feature type="coiled-coil region" evidence="1">
    <location>
        <begin position="25"/>
        <end position="52"/>
    </location>
</feature>
<protein>
    <submittedName>
        <fullName evidence="2">Uncharacterized protein</fullName>
    </submittedName>
</protein>
<evidence type="ECO:0000256" key="1">
    <source>
        <dbReference type="SAM" id="Coils"/>
    </source>
</evidence>